<gene>
    <name evidence="14" type="primary">LOC116824992</name>
</gene>
<evidence type="ECO:0000256" key="9">
    <source>
        <dbReference type="ARBA" id="ARBA00023170"/>
    </source>
</evidence>
<dbReference type="PROSITE" id="PS50262">
    <property type="entry name" value="G_PROTEIN_RECEP_F1_2"/>
    <property type="match status" value="1"/>
</dbReference>
<dbReference type="Pfam" id="PF13853">
    <property type="entry name" value="7tm_4"/>
    <property type="match status" value="1"/>
</dbReference>
<keyword evidence="8 12" id="KW-0472">Membrane</keyword>
<evidence type="ECO:0000256" key="1">
    <source>
        <dbReference type="ARBA" id="ARBA00004651"/>
    </source>
</evidence>
<dbReference type="PANTHER" id="PTHR26454:SF18">
    <property type="entry name" value="OLFACTORY RECEPTOR 6C76"/>
    <property type="match status" value="1"/>
</dbReference>
<dbReference type="CDD" id="cd15912">
    <property type="entry name" value="7tmA_OR6C-like"/>
    <property type="match status" value="1"/>
</dbReference>
<protein>
    <recommendedName>
        <fullName evidence="12">Olfactory receptor</fullName>
    </recommendedName>
</protein>
<keyword evidence="10 11" id="KW-0807">Transducer</keyword>
<organism evidence="14 15">
    <name type="scientific">Chelonoidis abingdonii</name>
    <name type="common">Abingdon island giant tortoise</name>
    <name type="synonym">Testudo abingdonii</name>
    <dbReference type="NCBI Taxonomy" id="106734"/>
    <lineage>
        <taxon>Eukaryota</taxon>
        <taxon>Metazoa</taxon>
        <taxon>Chordata</taxon>
        <taxon>Craniata</taxon>
        <taxon>Vertebrata</taxon>
        <taxon>Euteleostomi</taxon>
        <taxon>Archelosauria</taxon>
        <taxon>Testudinata</taxon>
        <taxon>Testudines</taxon>
        <taxon>Cryptodira</taxon>
        <taxon>Durocryptodira</taxon>
        <taxon>Testudinoidea</taxon>
        <taxon>Testudinidae</taxon>
        <taxon>Chelonoidis</taxon>
    </lineage>
</organism>
<proteinExistence type="inferred from homology"/>
<evidence type="ECO:0000256" key="5">
    <source>
        <dbReference type="ARBA" id="ARBA00022725"/>
    </source>
</evidence>
<feature type="transmembrane region" description="Helical" evidence="12">
    <location>
        <begin position="115"/>
        <end position="133"/>
    </location>
</feature>
<dbReference type="PROSITE" id="PS00237">
    <property type="entry name" value="G_PROTEIN_RECEP_F1_1"/>
    <property type="match status" value="1"/>
</dbReference>
<dbReference type="PANTHER" id="PTHR26454">
    <property type="entry name" value="OLFACTORY RECEPTOR"/>
    <property type="match status" value="1"/>
</dbReference>
<feature type="transmembrane region" description="Helical" evidence="12">
    <location>
        <begin position="286"/>
        <end position="305"/>
    </location>
</feature>
<dbReference type="OMA" id="TQQLCIL"/>
<evidence type="ECO:0000256" key="4">
    <source>
        <dbReference type="ARBA" id="ARBA00022692"/>
    </source>
</evidence>
<dbReference type="InterPro" id="IPR017452">
    <property type="entry name" value="GPCR_Rhodpsn_7TM"/>
</dbReference>
<evidence type="ECO:0000313" key="15">
    <source>
        <dbReference type="Proteomes" id="UP000694404"/>
    </source>
</evidence>
<evidence type="ECO:0000256" key="2">
    <source>
        <dbReference type="ARBA" id="ARBA00022475"/>
    </source>
</evidence>
<dbReference type="InterPro" id="IPR000725">
    <property type="entry name" value="Olfact_rcpt"/>
</dbReference>
<dbReference type="InterPro" id="IPR047132">
    <property type="entry name" value="Olfact_rcpt_6C-like"/>
</dbReference>
<dbReference type="Proteomes" id="UP000694404">
    <property type="component" value="Unplaced"/>
</dbReference>
<keyword evidence="6 12" id="KW-1133">Transmembrane helix</keyword>
<comment type="similarity">
    <text evidence="11">Belongs to the G-protein coupled receptor 1 family.</text>
</comment>
<evidence type="ECO:0000256" key="11">
    <source>
        <dbReference type="RuleBase" id="RU000688"/>
    </source>
</evidence>
<keyword evidence="3 12" id="KW-0716">Sensory transduction</keyword>
<evidence type="ECO:0000256" key="10">
    <source>
        <dbReference type="ARBA" id="ARBA00023224"/>
    </source>
</evidence>
<sequence>VCPTTRLMLMSDMEDRNETDVSEFILLGFSSLGEKLKIFLFLVLLLIYLITVTSNVVIIFILWVDRRLHSPMYFFIANLSFLEIWFTSVTSPKMILNFMSVNQTISFNGCMAQSYFYFALGVTEFCLLVVMSFDRYVAICHPLQYATIMKQRLCIQLVLGSWVGSFTVISLRMLLILKLRFCGLNVIDHFFCDNSPLFQLSCTDTSGVKRVDSILISNIVLSSLCLTMLSYGSIFFSILRIPTATGRQKAFSTCGSHLTALAVVYGSCIVLYARPSGSSSPDVKKGVALLNTVLYPFLNPFIYSLRNKTVKLALRETFSQSTTKLFPNL</sequence>
<dbReference type="InterPro" id="IPR000276">
    <property type="entry name" value="GPCR_Rhodpsn"/>
</dbReference>
<feature type="transmembrane region" description="Helical" evidence="12">
    <location>
        <begin position="75"/>
        <end position="95"/>
    </location>
</feature>
<dbReference type="Ensembl" id="ENSCABT00000013738.1">
    <property type="protein sequence ID" value="ENSCABP00000012533.1"/>
    <property type="gene ID" value="ENSCABG00000009388.1"/>
</dbReference>
<dbReference type="PRINTS" id="PR00237">
    <property type="entry name" value="GPCRRHODOPSN"/>
</dbReference>
<dbReference type="AlphaFoldDB" id="A0A8C0IQ46"/>
<evidence type="ECO:0000256" key="3">
    <source>
        <dbReference type="ARBA" id="ARBA00022606"/>
    </source>
</evidence>
<dbReference type="GO" id="GO:0004930">
    <property type="term" value="F:G protein-coupled receptor activity"/>
    <property type="evidence" value="ECO:0007669"/>
    <property type="project" value="UniProtKB-KW"/>
</dbReference>
<keyword evidence="9 11" id="KW-0675">Receptor</keyword>
<reference evidence="14" key="1">
    <citation type="submission" date="2025-08" db="UniProtKB">
        <authorList>
            <consortium name="Ensembl"/>
        </authorList>
    </citation>
    <scope>IDENTIFICATION</scope>
</reference>
<dbReference type="SUPFAM" id="SSF81321">
    <property type="entry name" value="Family A G protein-coupled receptor-like"/>
    <property type="match status" value="1"/>
</dbReference>
<feature type="transmembrane region" description="Helical" evidence="12">
    <location>
        <begin position="38"/>
        <end position="63"/>
    </location>
</feature>
<name>A0A8C0IQ46_CHEAB</name>
<keyword evidence="2 12" id="KW-1003">Cell membrane</keyword>
<keyword evidence="15" id="KW-1185">Reference proteome</keyword>
<feature type="transmembrane region" description="Helical" evidence="12">
    <location>
        <begin position="251"/>
        <end position="274"/>
    </location>
</feature>
<evidence type="ECO:0000313" key="14">
    <source>
        <dbReference type="Ensembl" id="ENSCABP00000012533.1"/>
    </source>
</evidence>
<dbReference type="FunFam" id="1.20.1070.10:FF:000001">
    <property type="entry name" value="Olfactory receptor"/>
    <property type="match status" value="1"/>
</dbReference>
<accession>A0A8C0IQ46</accession>
<comment type="subcellular location">
    <subcellularLocation>
        <location evidence="1 12">Cell membrane</location>
        <topology evidence="1 12">Multi-pass membrane protein</topology>
    </subcellularLocation>
</comment>
<evidence type="ECO:0000256" key="12">
    <source>
        <dbReference type="RuleBase" id="RU363047"/>
    </source>
</evidence>
<feature type="domain" description="G-protein coupled receptors family 1 profile" evidence="13">
    <location>
        <begin position="54"/>
        <end position="303"/>
    </location>
</feature>
<dbReference type="GO" id="GO:0005886">
    <property type="term" value="C:plasma membrane"/>
    <property type="evidence" value="ECO:0007669"/>
    <property type="project" value="UniProtKB-SubCell"/>
</dbReference>
<evidence type="ECO:0000259" key="13">
    <source>
        <dbReference type="PROSITE" id="PS50262"/>
    </source>
</evidence>
<evidence type="ECO:0000256" key="7">
    <source>
        <dbReference type="ARBA" id="ARBA00023040"/>
    </source>
</evidence>
<feature type="transmembrane region" description="Helical" evidence="12">
    <location>
        <begin position="214"/>
        <end position="239"/>
    </location>
</feature>
<evidence type="ECO:0000256" key="6">
    <source>
        <dbReference type="ARBA" id="ARBA00022989"/>
    </source>
</evidence>
<keyword evidence="4 11" id="KW-0812">Transmembrane</keyword>
<dbReference type="GeneTree" id="ENSGT01090000260086"/>
<evidence type="ECO:0000256" key="8">
    <source>
        <dbReference type="ARBA" id="ARBA00023136"/>
    </source>
</evidence>
<feature type="transmembrane region" description="Helical" evidence="12">
    <location>
        <begin position="153"/>
        <end position="175"/>
    </location>
</feature>
<reference evidence="14" key="2">
    <citation type="submission" date="2025-09" db="UniProtKB">
        <authorList>
            <consortium name="Ensembl"/>
        </authorList>
    </citation>
    <scope>IDENTIFICATION</scope>
</reference>
<dbReference type="Gene3D" id="1.20.1070.10">
    <property type="entry name" value="Rhodopsin 7-helix transmembrane proteins"/>
    <property type="match status" value="1"/>
</dbReference>
<dbReference type="GO" id="GO:0004984">
    <property type="term" value="F:olfactory receptor activity"/>
    <property type="evidence" value="ECO:0007669"/>
    <property type="project" value="InterPro"/>
</dbReference>
<keyword evidence="7 11" id="KW-0297">G-protein coupled receptor</keyword>
<dbReference type="PRINTS" id="PR00245">
    <property type="entry name" value="OLFACTORYR"/>
</dbReference>
<keyword evidence="5 12" id="KW-0552">Olfaction</keyword>